<gene>
    <name evidence="1" type="ORF">BcabD6B2_51600</name>
</gene>
<evidence type="ECO:0000313" key="1">
    <source>
        <dbReference type="EMBL" id="GIX65725.1"/>
    </source>
</evidence>
<dbReference type="AlphaFoldDB" id="A0AAV4M0I8"/>
<comment type="caution">
    <text evidence="1">The sequence shown here is derived from an EMBL/GenBank/DDBJ whole genome shotgun (WGS) entry which is preliminary data.</text>
</comment>
<keyword evidence="1" id="KW-0808">Transferase</keyword>
<keyword evidence="2" id="KW-1185">Reference proteome</keyword>
<name>A0AAV4M0I8_BABCB</name>
<reference evidence="1 2" key="1">
    <citation type="submission" date="2021-06" db="EMBL/GenBank/DDBJ databases">
        <title>Genome sequence of Babesia caballi.</title>
        <authorList>
            <person name="Yamagishi J."/>
            <person name="Kidaka T."/>
            <person name="Ochi A."/>
        </authorList>
    </citation>
    <scope>NUCLEOTIDE SEQUENCE [LARGE SCALE GENOMIC DNA]</scope>
    <source>
        <strain evidence="1">USDA-D6B2</strain>
    </source>
</reference>
<sequence>MPRPHGGVLGVVPQHAVHLGDPALQRHRRLADAFQLPVLLLHGGCDELGLGSVAFELVDEDVQVPRGRGGQVSQRLCSTMLLRIAHRNTCPVATYV</sequence>
<dbReference type="GO" id="GO:0016301">
    <property type="term" value="F:kinase activity"/>
    <property type="evidence" value="ECO:0007669"/>
    <property type="project" value="UniProtKB-KW"/>
</dbReference>
<dbReference type="RefSeq" id="XP_067717794.1">
    <property type="nucleotide sequence ID" value="XM_067861693.1"/>
</dbReference>
<keyword evidence="1" id="KW-0418">Kinase</keyword>
<dbReference type="Proteomes" id="UP001497744">
    <property type="component" value="Unassembled WGS sequence"/>
</dbReference>
<dbReference type="GeneID" id="94197206"/>
<protein>
    <submittedName>
        <fullName evidence="1">Dephospho-CoA kinase</fullName>
    </submittedName>
</protein>
<dbReference type="EMBL" id="BPLF01000005">
    <property type="protein sequence ID" value="GIX65725.1"/>
    <property type="molecule type" value="Genomic_DNA"/>
</dbReference>
<accession>A0AAV4M0I8</accession>
<evidence type="ECO:0000313" key="2">
    <source>
        <dbReference type="Proteomes" id="UP001497744"/>
    </source>
</evidence>
<proteinExistence type="predicted"/>
<organism evidence="1 2">
    <name type="scientific">Babesia caballi</name>
    <dbReference type="NCBI Taxonomy" id="5871"/>
    <lineage>
        <taxon>Eukaryota</taxon>
        <taxon>Sar</taxon>
        <taxon>Alveolata</taxon>
        <taxon>Apicomplexa</taxon>
        <taxon>Aconoidasida</taxon>
        <taxon>Piroplasmida</taxon>
        <taxon>Babesiidae</taxon>
        <taxon>Babesia</taxon>
    </lineage>
</organism>